<feature type="transmembrane region" description="Helical" evidence="8">
    <location>
        <begin position="440"/>
        <end position="460"/>
    </location>
</feature>
<dbReference type="GO" id="GO:0009103">
    <property type="term" value="P:lipopolysaccharide biosynthetic process"/>
    <property type="evidence" value="ECO:0007669"/>
    <property type="project" value="UniProtKB-ARBA"/>
</dbReference>
<evidence type="ECO:0000256" key="6">
    <source>
        <dbReference type="ARBA" id="ARBA00022989"/>
    </source>
</evidence>
<keyword evidence="2" id="KW-1003">Cell membrane</keyword>
<keyword evidence="5 8" id="KW-0812">Transmembrane</keyword>
<evidence type="ECO:0008006" key="11">
    <source>
        <dbReference type="Google" id="ProtNLM"/>
    </source>
</evidence>
<name>A0A1F7JLC1_9BACT</name>
<proteinExistence type="predicted"/>
<evidence type="ECO:0000256" key="2">
    <source>
        <dbReference type="ARBA" id="ARBA00022475"/>
    </source>
</evidence>
<evidence type="ECO:0000313" key="10">
    <source>
        <dbReference type="Proteomes" id="UP000176376"/>
    </source>
</evidence>
<comment type="caution">
    <text evidence="9">The sequence shown here is derived from an EMBL/GenBank/DDBJ whole genome shotgun (WGS) entry which is preliminary data.</text>
</comment>
<sequence length="589" mass="69183">MKRSLAILLFSTLALIVFHRFDHLYQFNWLIFYWWLINFSALFILVLVNIPKNSYLKFIGFIKQDRIYLTAILILAVITRFALLSTYPYITIADEVRDAGLNAVLIRTGAIKDFFGFGSYEGYGVFIPVISYFFLPFFKHSSLIYLIPTAFFGVLTIMLTYLCMRFIFGRLMALASSIFIIGSILHLHYSRSYFVVTSDALFSIIIILLVYISLTYRRLIFYLLTGLIIGLSIQFYSGIWALVLSAIIYLFLQNLAFVFYRKHNQRLRWRQFLDIGIFFLIGLIAGIGPKLNNFNLINLHLSNSSHTGTFFTTTTFTSFSIIDKSIFLINNYVHALLSYVYEPMKSIYLYYKMSFVDFPINLLFIIGFVLMVFAWRKKEDQRFLTRLLLIAVLFIPMINQVLVNQIGYDYRMFSLIPVTAMISAYALIRLTNKFLNRRKTIVVSFILVIFLLFQFNIYFLQRPSDNHSSELGIKEYVLQQIVDYIASHDNYSHYYVLDDDEYDFALHHVEKLEYFSHPMTGQFVDKDTFLHLLSQEDSRNDLFMTLSLHQELSDRNMKYVKKTCMTDSFLPDYRCPKNYTGDYGFYIVQ</sequence>
<feature type="transmembrane region" description="Helical" evidence="8">
    <location>
        <begin position="387"/>
        <end position="406"/>
    </location>
</feature>
<dbReference type="PANTHER" id="PTHR33908:SF11">
    <property type="entry name" value="MEMBRANE PROTEIN"/>
    <property type="match status" value="1"/>
</dbReference>
<evidence type="ECO:0000256" key="8">
    <source>
        <dbReference type="SAM" id="Phobius"/>
    </source>
</evidence>
<keyword evidence="3" id="KW-0328">Glycosyltransferase</keyword>
<dbReference type="Proteomes" id="UP000176376">
    <property type="component" value="Unassembled WGS sequence"/>
</dbReference>
<dbReference type="GO" id="GO:0016763">
    <property type="term" value="F:pentosyltransferase activity"/>
    <property type="evidence" value="ECO:0007669"/>
    <property type="project" value="TreeGrafter"/>
</dbReference>
<organism evidence="9 10">
    <name type="scientific">Candidatus Roizmanbacteria bacterium RIFCSPLOWO2_02_FULL_38_10</name>
    <dbReference type="NCBI Taxonomy" id="1802074"/>
    <lineage>
        <taxon>Bacteria</taxon>
        <taxon>Candidatus Roizmaniibacteriota</taxon>
    </lineage>
</organism>
<evidence type="ECO:0000256" key="4">
    <source>
        <dbReference type="ARBA" id="ARBA00022679"/>
    </source>
</evidence>
<keyword evidence="7 8" id="KW-0472">Membrane</keyword>
<feature type="transmembrane region" description="Helical" evidence="8">
    <location>
        <begin position="358"/>
        <end position="375"/>
    </location>
</feature>
<keyword evidence="4" id="KW-0808">Transferase</keyword>
<evidence type="ECO:0000313" key="9">
    <source>
        <dbReference type="EMBL" id="OGK56409.1"/>
    </source>
</evidence>
<evidence type="ECO:0000256" key="1">
    <source>
        <dbReference type="ARBA" id="ARBA00004651"/>
    </source>
</evidence>
<dbReference type="PANTHER" id="PTHR33908">
    <property type="entry name" value="MANNOSYLTRANSFERASE YKCB-RELATED"/>
    <property type="match status" value="1"/>
</dbReference>
<feature type="transmembrane region" description="Helical" evidence="8">
    <location>
        <begin position="171"/>
        <end position="187"/>
    </location>
</feature>
<feature type="transmembrane region" description="Helical" evidence="8">
    <location>
        <begin position="143"/>
        <end position="164"/>
    </location>
</feature>
<feature type="transmembrane region" description="Helical" evidence="8">
    <location>
        <begin position="30"/>
        <end position="48"/>
    </location>
</feature>
<protein>
    <recommendedName>
        <fullName evidence="11">Glycosyltransferase RgtA/B/C/D-like domain-containing protein</fullName>
    </recommendedName>
</protein>
<comment type="subcellular location">
    <subcellularLocation>
        <location evidence="1">Cell membrane</location>
        <topology evidence="1">Multi-pass membrane protein</topology>
    </subcellularLocation>
</comment>
<accession>A0A1F7JLC1</accession>
<evidence type="ECO:0000256" key="5">
    <source>
        <dbReference type="ARBA" id="ARBA00022692"/>
    </source>
</evidence>
<feature type="transmembrane region" description="Helical" evidence="8">
    <location>
        <begin position="193"/>
        <end position="212"/>
    </location>
</feature>
<reference evidence="9 10" key="1">
    <citation type="journal article" date="2016" name="Nat. Commun.">
        <title>Thousands of microbial genomes shed light on interconnected biogeochemical processes in an aquifer system.</title>
        <authorList>
            <person name="Anantharaman K."/>
            <person name="Brown C.T."/>
            <person name="Hug L.A."/>
            <person name="Sharon I."/>
            <person name="Castelle C.J."/>
            <person name="Probst A.J."/>
            <person name="Thomas B.C."/>
            <person name="Singh A."/>
            <person name="Wilkins M.J."/>
            <person name="Karaoz U."/>
            <person name="Brodie E.L."/>
            <person name="Williams K.H."/>
            <person name="Hubbard S.S."/>
            <person name="Banfield J.F."/>
        </authorList>
    </citation>
    <scope>NUCLEOTIDE SEQUENCE [LARGE SCALE GENOMIC DNA]</scope>
</reference>
<feature type="transmembrane region" description="Helical" evidence="8">
    <location>
        <begin position="68"/>
        <end position="90"/>
    </location>
</feature>
<dbReference type="EMBL" id="MGAY01000038">
    <property type="protein sequence ID" value="OGK56409.1"/>
    <property type="molecule type" value="Genomic_DNA"/>
</dbReference>
<evidence type="ECO:0000256" key="7">
    <source>
        <dbReference type="ARBA" id="ARBA00023136"/>
    </source>
</evidence>
<feature type="transmembrane region" description="Helical" evidence="8">
    <location>
        <begin position="412"/>
        <end position="428"/>
    </location>
</feature>
<feature type="transmembrane region" description="Helical" evidence="8">
    <location>
        <begin position="272"/>
        <end position="291"/>
    </location>
</feature>
<gene>
    <name evidence="9" type="ORF">A3J15_01270</name>
</gene>
<dbReference type="AlphaFoldDB" id="A0A1F7JLC1"/>
<keyword evidence="6 8" id="KW-1133">Transmembrane helix</keyword>
<dbReference type="GO" id="GO:0005886">
    <property type="term" value="C:plasma membrane"/>
    <property type="evidence" value="ECO:0007669"/>
    <property type="project" value="UniProtKB-SubCell"/>
</dbReference>
<dbReference type="InterPro" id="IPR050297">
    <property type="entry name" value="LipidA_mod_glycosyltrf_83"/>
</dbReference>
<evidence type="ECO:0000256" key="3">
    <source>
        <dbReference type="ARBA" id="ARBA00022676"/>
    </source>
</evidence>